<dbReference type="SUPFAM" id="SSF56112">
    <property type="entry name" value="Protein kinase-like (PK-like)"/>
    <property type="match status" value="1"/>
</dbReference>
<dbReference type="AlphaFoldDB" id="A0A518AR10"/>
<feature type="transmembrane region" description="Helical" evidence="9">
    <location>
        <begin position="499"/>
        <end position="520"/>
    </location>
</feature>
<feature type="compositionally biased region" description="Low complexity" evidence="8">
    <location>
        <begin position="442"/>
        <end position="460"/>
    </location>
</feature>
<dbReference type="KEGG" id="amuc:Pan181_33740"/>
<feature type="binding site" evidence="7">
    <location>
        <position position="106"/>
    </location>
    <ligand>
        <name>ATP</name>
        <dbReference type="ChEBI" id="CHEBI:30616"/>
    </ligand>
</feature>
<proteinExistence type="predicted"/>
<evidence type="ECO:0000313" key="12">
    <source>
        <dbReference type="Proteomes" id="UP000315750"/>
    </source>
</evidence>
<dbReference type="RefSeq" id="WP_145248137.1">
    <property type="nucleotide sequence ID" value="NZ_CP036278.1"/>
</dbReference>
<dbReference type="PROSITE" id="PS50011">
    <property type="entry name" value="PROTEIN_KINASE_DOM"/>
    <property type="match status" value="1"/>
</dbReference>
<keyword evidence="9" id="KW-1133">Transmembrane helix</keyword>
<keyword evidence="3 11" id="KW-0808">Transferase</keyword>
<sequence>MPEAITNKLLHDLRRSELIEDDQLEAFLKQLASRHGGSVPDAPEVIAGELVANGLLTEWQSKKLLAGKYKGFRLGKYKLLGEVGKGGMSAVYLAEHILMRRRVAIKVLPKARVKDSSYLERFRLEARAVAKLDDPHIVRAFDIDNEGDTHYIVMEYVDGQDLHRLVSQNGPLDPDTAADYIAQAATGLAHAHEKELVHRDIKPANLLVDRAQTVKLLDLGLAKLAEEEQTSLTLANDENVLGTADYLAPEQALNSHSADHRSDIYSLGCTLYFLLTGRPPFPEGTISERLLKHQVEEPENLLKLRPDLPMSLVEICQKMMQKRPELRFETATEVAEKLTQWLASRGRTVRGGSIEPSDEGSGVGSGILTRFAVRPPNSAIGTPPSSETISNVSADRDTKRLNDSSGSGVFIDDDIALAPIEDDDEPRKNKDKARSSDVLGDGPTKSKSGPSSSGPPTMSLLEEEFSKEEKEVKPRFSGEYEYNPLHPPGFSNPYQKTPWGLIFGIGGAILIVLTIVLVIINNS</sequence>
<feature type="compositionally biased region" description="Acidic residues" evidence="8">
    <location>
        <begin position="411"/>
        <end position="424"/>
    </location>
</feature>
<accession>A0A518AR10</accession>
<evidence type="ECO:0000256" key="8">
    <source>
        <dbReference type="SAM" id="MobiDB-lite"/>
    </source>
</evidence>
<dbReference type="FunFam" id="1.10.510.10:FF:000021">
    <property type="entry name" value="Serine/threonine protein kinase"/>
    <property type="match status" value="1"/>
</dbReference>
<keyword evidence="5 11" id="KW-0418">Kinase</keyword>
<evidence type="ECO:0000256" key="7">
    <source>
        <dbReference type="PROSITE-ProRule" id="PRU10141"/>
    </source>
</evidence>
<evidence type="ECO:0000256" key="3">
    <source>
        <dbReference type="ARBA" id="ARBA00022679"/>
    </source>
</evidence>
<dbReference type="InterPro" id="IPR008271">
    <property type="entry name" value="Ser/Thr_kinase_AS"/>
</dbReference>
<dbReference type="CDD" id="cd14014">
    <property type="entry name" value="STKc_PknB_like"/>
    <property type="match status" value="1"/>
</dbReference>
<protein>
    <recommendedName>
        <fullName evidence="1">non-specific serine/threonine protein kinase</fullName>
        <ecNumber evidence="1">2.7.11.1</ecNumber>
    </recommendedName>
</protein>
<keyword evidence="9" id="KW-0812">Transmembrane</keyword>
<feature type="domain" description="Protein kinase" evidence="10">
    <location>
        <begin position="77"/>
        <end position="342"/>
    </location>
</feature>
<dbReference type="PANTHER" id="PTHR43289:SF6">
    <property type="entry name" value="SERINE_THREONINE-PROTEIN KINASE NEKL-3"/>
    <property type="match status" value="1"/>
</dbReference>
<evidence type="ECO:0000256" key="2">
    <source>
        <dbReference type="ARBA" id="ARBA00022527"/>
    </source>
</evidence>
<keyword evidence="6 7" id="KW-0067">ATP-binding</keyword>
<dbReference type="SMART" id="SM00220">
    <property type="entry name" value="S_TKc"/>
    <property type="match status" value="1"/>
</dbReference>
<dbReference type="Proteomes" id="UP000315750">
    <property type="component" value="Chromosome"/>
</dbReference>
<evidence type="ECO:0000256" key="6">
    <source>
        <dbReference type="ARBA" id="ARBA00022840"/>
    </source>
</evidence>
<keyword evidence="9" id="KW-0472">Membrane</keyword>
<dbReference type="EC" id="2.7.11.1" evidence="1"/>
<dbReference type="InterPro" id="IPR011009">
    <property type="entry name" value="Kinase-like_dom_sf"/>
</dbReference>
<dbReference type="EMBL" id="CP036278">
    <property type="protein sequence ID" value="QDU57160.1"/>
    <property type="molecule type" value="Genomic_DNA"/>
</dbReference>
<dbReference type="PANTHER" id="PTHR43289">
    <property type="entry name" value="MITOGEN-ACTIVATED PROTEIN KINASE KINASE KINASE 20-RELATED"/>
    <property type="match status" value="1"/>
</dbReference>
<dbReference type="OrthoDB" id="6111975at2"/>
<dbReference type="InterPro" id="IPR000719">
    <property type="entry name" value="Prot_kinase_dom"/>
</dbReference>
<evidence type="ECO:0000256" key="5">
    <source>
        <dbReference type="ARBA" id="ARBA00022777"/>
    </source>
</evidence>
<keyword evidence="2" id="KW-0723">Serine/threonine-protein kinase</keyword>
<gene>
    <name evidence="11" type="primary">prkC_7</name>
    <name evidence="11" type="ORF">Pan181_33740</name>
</gene>
<feature type="compositionally biased region" description="Basic and acidic residues" evidence="8">
    <location>
        <begin position="425"/>
        <end position="435"/>
    </location>
</feature>
<keyword evidence="12" id="KW-1185">Reference proteome</keyword>
<evidence type="ECO:0000256" key="9">
    <source>
        <dbReference type="SAM" id="Phobius"/>
    </source>
</evidence>
<dbReference type="PROSITE" id="PS00107">
    <property type="entry name" value="PROTEIN_KINASE_ATP"/>
    <property type="match status" value="1"/>
</dbReference>
<evidence type="ECO:0000313" key="11">
    <source>
        <dbReference type="EMBL" id="QDU57160.1"/>
    </source>
</evidence>
<dbReference type="PROSITE" id="PS00108">
    <property type="entry name" value="PROTEIN_KINASE_ST"/>
    <property type="match status" value="1"/>
</dbReference>
<organism evidence="11 12">
    <name type="scientific">Aeoliella mucimassa</name>
    <dbReference type="NCBI Taxonomy" id="2527972"/>
    <lineage>
        <taxon>Bacteria</taxon>
        <taxon>Pseudomonadati</taxon>
        <taxon>Planctomycetota</taxon>
        <taxon>Planctomycetia</taxon>
        <taxon>Pirellulales</taxon>
        <taxon>Lacipirellulaceae</taxon>
        <taxon>Aeoliella</taxon>
    </lineage>
</organism>
<dbReference type="InterPro" id="IPR017441">
    <property type="entry name" value="Protein_kinase_ATP_BS"/>
</dbReference>
<dbReference type="Gene3D" id="3.30.200.20">
    <property type="entry name" value="Phosphorylase Kinase, domain 1"/>
    <property type="match status" value="1"/>
</dbReference>
<dbReference type="Pfam" id="PF00069">
    <property type="entry name" value="Pkinase"/>
    <property type="match status" value="1"/>
</dbReference>
<evidence type="ECO:0000259" key="10">
    <source>
        <dbReference type="PROSITE" id="PS50011"/>
    </source>
</evidence>
<dbReference type="GO" id="GO:0005524">
    <property type="term" value="F:ATP binding"/>
    <property type="evidence" value="ECO:0007669"/>
    <property type="project" value="UniProtKB-UniRule"/>
</dbReference>
<evidence type="ECO:0000256" key="4">
    <source>
        <dbReference type="ARBA" id="ARBA00022741"/>
    </source>
</evidence>
<dbReference type="Gene3D" id="1.10.510.10">
    <property type="entry name" value="Transferase(Phosphotransferase) domain 1"/>
    <property type="match status" value="1"/>
</dbReference>
<name>A0A518AR10_9BACT</name>
<dbReference type="GO" id="GO:0004674">
    <property type="term" value="F:protein serine/threonine kinase activity"/>
    <property type="evidence" value="ECO:0007669"/>
    <property type="project" value="UniProtKB-KW"/>
</dbReference>
<reference evidence="11 12" key="1">
    <citation type="submission" date="2019-02" db="EMBL/GenBank/DDBJ databases">
        <title>Deep-cultivation of Planctomycetes and their phenomic and genomic characterization uncovers novel biology.</title>
        <authorList>
            <person name="Wiegand S."/>
            <person name="Jogler M."/>
            <person name="Boedeker C."/>
            <person name="Pinto D."/>
            <person name="Vollmers J."/>
            <person name="Rivas-Marin E."/>
            <person name="Kohn T."/>
            <person name="Peeters S.H."/>
            <person name="Heuer A."/>
            <person name="Rast P."/>
            <person name="Oberbeckmann S."/>
            <person name="Bunk B."/>
            <person name="Jeske O."/>
            <person name="Meyerdierks A."/>
            <person name="Storesund J.E."/>
            <person name="Kallscheuer N."/>
            <person name="Luecker S."/>
            <person name="Lage O.M."/>
            <person name="Pohl T."/>
            <person name="Merkel B.J."/>
            <person name="Hornburger P."/>
            <person name="Mueller R.-W."/>
            <person name="Bruemmer F."/>
            <person name="Labrenz M."/>
            <person name="Spormann A.M."/>
            <person name="Op den Camp H."/>
            <person name="Overmann J."/>
            <person name="Amann R."/>
            <person name="Jetten M.S.M."/>
            <person name="Mascher T."/>
            <person name="Medema M.H."/>
            <person name="Devos D.P."/>
            <person name="Kaster A.-K."/>
            <person name="Ovreas L."/>
            <person name="Rohde M."/>
            <person name="Galperin M.Y."/>
            <person name="Jogler C."/>
        </authorList>
    </citation>
    <scope>NUCLEOTIDE SEQUENCE [LARGE SCALE GENOMIC DNA]</scope>
    <source>
        <strain evidence="11 12">Pan181</strain>
    </source>
</reference>
<keyword evidence="4 7" id="KW-0547">Nucleotide-binding</keyword>
<feature type="region of interest" description="Disordered" evidence="8">
    <location>
        <begin position="374"/>
        <end position="472"/>
    </location>
</feature>
<evidence type="ECO:0000256" key="1">
    <source>
        <dbReference type="ARBA" id="ARBA00012513"/>
    </source>
</evidence>
<feature type="compositionally biased region" description="Polar residues" evidence="8">
    <location>
        <begin position="379"/>
        <end position="393"/>
    </location>
</feature>